<sequence>MNKTYILVDDDSDDRELFTLALHNVAPAIHLHCFKNGSEAIQHLKTFSTTADLIFLDLNMPVMDGWECITQLKQDISLKHIPVIIYTTSSNEKDIQRAREAGAKCYFIKPDDFATLNKTLSLITENVQANCFGSIARNEGQRQLECFS</sequence>
<dbReference type="PROSITE" id="PS50110">
    <property type="entry name" value="RESPONSE_REGULATORY"/>
    <property type="match status" value="1"/>
</dbReference>
<evidence type="ECO:0000256" key="1">
    <source>
        <dbReference type="PROSITE-ProRule" id="PRU00169"/>
    </source>
</evidence>
<dbReference type="EMBL" id="JAGHKO010000005">
    <property type="protein sequence ID" value="MBO9202963.1"/>
    <property type="molecule type" value="Genomic_DNA"/>
</dbReference>
<dbReference type="PANTHER" id="PTHR44520:SF2">
    <property type="entry name" value="RESPONSE REGULATOR RCP1"/>
    <property type="match status" value="1"/>
</dbReference>
<feature type="modified residue" description="4-aspartylphosphate" evidence="1">
    <location>
        <position position="57"/>
    </location>
</feature>
<protein>
    <submittedName>
        <fullName evidence="3">Response regulator</fullName>
    </submittedName>
</protein>
<name>A0ABS3YZ01_9BACT</name>
<proteinExistence type="predicted"/>
<accession>A0ABS3YZ01</accession>
<dbReference type="Proteomes" id="UP000677244">
    <property type="component" value="Unassembled WGS sequence"/>
</dbReference>
<dbReference type="InterPro" id="IPR001789">
    <property type="entry name" value="Sig_transdc_resp-reg_receiver"/>
</dbReference>
<dbReference type="InterPro" id="IPR011006">
    <property type="entry name" value="CheY-like_superfamily"/>
</dbReference>
<keyword evidence="4" id="KW-1185">Reference proteome</keyword>
<dbReference type="PANTHER" id="PTHR44520">
    <property type="entry name" value="RESPONSE REGULATOR RCP1-RELATED"/>
    <property type="match status" value="1"/>
</dbReference>
<gene>
    <name evidence="3" type="ORF">J7I42_21915</name>
</gene>
<reference evidence="3 4" key="1">
    <citation type="submission" date="2021-03" db="EMBL/GenBank/DDBJ databases">
        <title>Assistant Professor.</title>
        <authorList>
            <person name="Huq M.A."/>
        </authorList>
    </citation>
    <scope>NUCLEOTIDE SEQUENCE [LARGE SCALE GENOMIC DNA]</scope>
    <source>
        <strain evidence="3 4">MAH-29</strain>
    </source>
</reference>
<dbReference type="Gene3D" id="3.40.50.2300">
    <property type="match status" value="1"/>
</dbReference>
<dbReference type="Pfam" id="PF00072">
    <property type="entry name" value="Response_reg"/>
    <property type="match status" value="1"/>
</dbReference>
<evidence type="ECO:0000259" key="2">
    <source>
        <dbReference type="PROSITE" id="PS50110"/>
    </source>
</evidence>
<comment type="caution">
    <text evidence="3">The sequence shown here is derived from an EMBL/GenBank/DDBJ whole genome shotgun (WGS) entry which is preliminary data.</text>
</comment>
<evidence type="ECO:0000313" key="4">
    <source>
        <dbReference type="Proteomes" id="UP000677244"/>
    </source>
</evidence>
<dbReference type="InterPro" id="IPR052893">
    <property type="entry name" value="TCS_response_regulator"/>
</dbReference>
<evidence type="ECO:0000313" key="3">
    <source>
        <dbReference type="EMBL" id="MBO9202963.1"/>
    </source>
</evidence>
<dbReference type="SMART" id="SM00448">
    <property type="entry name" value="REC"/>
    <property type="match status" value="1"/>
</dbReference>
<dbReference type="CDD" id="cd17557">
    <property type="entry name" value="REC_Rcp-like"/>
    <property type="match status" value="1"/>
</dbReference>
<dbReference type="RefSeq" id="WP_209141020.1">
    <property type="nucleotide sequence ID" value="NZ_JAGHKO010000005.1"/>
</dbReference>
<feature type="domain" description="Response regulatory" evidence="2">
    <location>
        <begin position="4"/>
        <end position="124"/>
    </location>
</feature>
<dbReference type="SUPFAM" id="SSF52172">
    <property type="entry name" value="CheY-like"/>
    <property type="match status" value="1"/>
</dbReference>
<organism evidence="3 4">
    <name type="scientific">Niastella soli</name>
    <dbReference type="NCBI Taxonomy" id="2821487"/>
    <lineage>
        <taxon>Bacteria</taxon>
        <taxon>Pseudomonadati</taxon>
        <taxon>Bacteroidota</taxon>
        <taxon>Chitinophagia</taxon>
        <taxon>Chitinophagales</taxon>
        <taxon>Chitinophagaceae</taxon>
        <taxon>Niastella</taxon>
    </lineage>
</organism>
<keyword evidence="1" id="KW-0597">Phosphoprotein</keyword>